<gene>
    <name evidence="1" type="ORF">C0W53_15655</name>
</gene>
<dbReference type="RefSeq" id="WP_045044138.1">
    <property type="nucleotide sequence ID" value="NZ_JZTB01000056.1"/>
</dbReference>
<keyword evidence="2" id="KW-1185">Reference proteome</keyword>
<dbReference type="Pfam" id="PF18742">
    <property type="entry name" value="DpnII-MboI"/>
    <property type="match status" value="1"/>
</dbReference>
<evidence type="ECO:0000313" key="1">
    <source>
        <dbReference type="EMBL" id="PSX44061.1"/>
    </source>
</evidence>
<evidence type="ECO:0000313" key="2">
    <source>
        <dbReference type="Proteomes" id="UP000240728"/>
    </source>
</evidence>
<organism evidence="1 2">
    <name type="scientific">Photobacterium kishitanii</name>
    <dbReference type="NCBI Taxonomy" id="318456"/>
    <lineage>
        <taxon>Bacteria</taxon>
        <taxon>Pseudomonadati</taxon>
        <taxon>Pseudomonadota</taxon>
        <taxon>Gammaproteobacteria</taxon>
        <taxon>Vibrionales</taxon>
        <taxon>Vibrionaceae</taxon>
        <taxon>Photobacterium</taxon>
    </lineage>
</organism>
<protein>
    <submittedName>
        <fullName evidence="1">Transposase</fullName>
    </submittedName>
</protein>
<dbReference type="AlphaFoldDB" id="A0AAX0YTM4"/>
<comment type="caution">
    <text evidence="1">The sequence shown here is derived from an EMBL/GenBank/DDBJ whole genome shotgun (WGS) entry which is preliminary data.</text>
</comment>
<accession>A0AAX0YTM4</accession>
<reference evidence="1 2" key="1">
    <citation type="submission" date="2018-01" db="EMBL/GenBank/DDBJ databases">
        <title>Whole genome sequencing of Histamine producing bacteria.</title>
        <authorList>
            <person name="Butler K."/>
        </authorList>
    </citation>
    <scope>NUCLEOTIDE SEQUENCE [LARGE SCALE GENOMIC DNA]</scope>
    <source>
        <strain evidence="1 2">A1-4</strain>
    </source>
</reference>
<dbReference type="EMBL" id="PYOZ01000010">
    <property type="protein sequence ID" value="PSX44061.1"/>
    <property type="molecule type" value="Genomic_DNA"/>
</dbReference>
<dbReference type="Proteomes" id="UP000240728">
    <property type="component" value="Unassembled WGS sequence"/>
</dbReference>
<sequence>MSNVRIPAAVCSAVTEILEGSHDTLNALFETAGAPGEPPELAHHSKWKTWMQRAGNDPKVDSLQFLGCLIEEFMDLPPVDSSDGTDLFGVKTTSPLEAYNKQRDRLNQVLEEHGFRYYRGGRVLLDGSPEPIPQSVPVNTNDEGSIPSNIEDLLRIIVRGLPRAMQPLTHRRKDAQPLAFTSEYDIQDLLHALMRPWISDIRPEEFTPSYAGCNTRMDFLLPAHNLVIETKRVRSKSHANKVGDELIIDIEHYRRHSACDHLWCVVYDPELYISNPQGLIRDLEGQRTTPDGMVQVKVFVFGASA</sequence>
<proteinExistence type="predicted"/>
<name>A0AAX0YTM4_9GAMM</name>